<feature type="chain" id="PRO_5038882700" evidence="2">
    <location>
        <begin position="26"/>
        <end position="305"/>
    </location>
</feature>
<feature type="compositionally biased region" description="Low complexity" evidence="1">
    <location>
        <begin position="177"/>
        <end position="194"/>
    </location>
</feature>
<evidence type="ECO:0000256" key="2">
    <source>
        <dbReference type="SAM" id="SignalP"/>
    </source>
</evidence>
<sequence length="305" mass="29534">MVSRARAAAALVPLLLLAGCAGAPAGGPGLTGEPPCVAVDEAFYPTSAELEAAADAIAVGTITAVSEEADHWVVTLAARKAVGPAADQAAGDVTVHVMVLCDTPYGDTFDVGGEFVMLLSGPRDGAFFPVNTTQGLMPVVDGVAVPLDRSGLPPVTLSEATAAALGTPLGGPPGTPAPAGGLAPGDSQRGLPAALGPPGPGPAARAGVVWSAQAGVLYVVTWGSSSCPTLAAAATGDADGVTVTFVPLPADAACTADLGPTTSAVAVPEGADDGADLTVTLDSLGTVVVPPREAAGVTGPPSWLP</sequence>
<accession>A0A4P6FA14</accession>
<evidence type="ECO:0000313" key="3">
    <source>
        <dbReference type="EMBL" id="QAY70227.1"/>
    </source>
</evidence>
<reference evidence="3 4" key="1">
    <citation type="submission" date="2019-01" db="EMBL/GenBank/DDBJ databases">
        <title>Genome sequencing of strain FW10M-9.</title>
        <authorList>
            <person name="Heo J."/>
            <person name="Kim S.-J."/>
            <person name="Kim J.-S."/>
            <person name="Hong S.-B."/>
            <person name="Kwon S.-W."/>
        </authorList>
    </citation>
    <scope>NUCLEOTIDE SEQUENCE [LARGE SCALE GENOMIC DNA]</scope>
    <source>
        <strain evidence="3 4">FW10M-9</strain>
    </source>
</reference>
<dbReference type="RefSeq" id="WP_129187763.1">
    <property type="nucleotide sequence ID" value="NZ_CP035493.1"/>
</dbReference>
<dbReference type="KEGG" id="xya:ET471_09435"/>
<evidence type="ECO:0000256" key="1">
    <source>
        <dbReference type="SAM" id="MobiDB-lite"/>
    </source>
</evidence>
<feature type="signal peptide" evidence="2">
    <location>
        <begin position="1"/>
        <end position="25"/>
    </location>
</feature>
<feature type="region of interest" description="Disordered" evidence="1">
    <location>
        <begin position="164"/>
        <end position="204"/>
    </location>
</feature>
<evidence type="ECO:0000313" key="4">
    <source>
        <dbReference type="Proteomes" id="UP000292118"/>
    </source>
</evidence>
<keyword evidence="2" id="KW-0732">Signal</keyword>
<dbReference type="PROSITE" id="PS51257">
    <property type="entry name" value="PROKAR_LIPOPROTEIN"/>
    <property type="match status" value="1"/>
</dbReference>
<dbReference type="Proteomes" id="UP000292118">
    <property type="component" value="Chromosome"/>
</dbReference>
<dbReference type="OrthoDB" id="4829965at2"/>
<dbReference type="EMBL" id="CP035493">
    <property type="protein sequence ID" value="QAY70227.1"/>
    <property type="molecule type" value="Genomic_DNA"/>
</dbReference>
<protein>
    <submittedName>
        <fullName evidence="3">Uncharacterized protein</fullName>
    </submittedName>
</protein>
<name>A0A4P6FA14_9MICO</name>
<keyword evidence="4" id="KW-1185">Reference proteome</keyword>
<dbReference type="AlphaFoldDB" id="A0A4P6FA14"/>
<proteinExistence type="predicted"/>
<gene>
    <name evidence="3" type="ORF">ET471_09435</name>
</gene>
<organism evidence="3 4">
    <name type="scientific">Xylanimonas protaetiae</name>
    <dbReference type="NCBI Taxonomy" id="2509457"/>
    <lineage>
        <taxon>Bacteria</taxon>
        <taxon>Bacillati</taxon>
        <taxon>Actinomycetota</taxon>
        <taxon>Actinomycetes</taxon>
        <taxon>Micrococcales</taxon>
        <taxon>Promicromonosporaceae</taxon>
        <taxon>Xylanimonas</taxon>
    </lineage>
</organism>